<feature type="compositionally biased region" description="Polar residues" evidence="10">
    <location>
        <begin position="663"/>
        <end position="677"/>
    </location>
</feature>
<dbReference type="PANTHER" id="PTHR40980">
    <property type="entry name" value="PLUG DOMAIN-CONTAINING PROTEIN"/>
    <property type="match status" value="1"/>
</dbReference>
<evidence type="ECO:0000256" key="5">
    <source>
        <dbReference type="ARBA" id="ARBA00023077"/>
    </source>
</evidence>
<evidence type="ECO:0000256" key="11">
    <source>
        <dbReference type="SAM" id="SignalP"/>
    </source>
</evidence>
<keyword evidence="15" id="KW-1185">Reference proteome</keyword>
<proteinExistence type="inferred from homology"/>
<feature type="region of interest" description="Disordered" evidence="10">
    <location>
        <begin position="663"/>
        <end position="686"/>
    </location>
</feature>
<keyword evidence="2 8" id="KW-0813">Transport</keyword>
<keyword evidence="6 8" id="KW-0472">Membrane</keyword>
<feature type="chain" id="PRO_5046370850" evidence="11">
    <location>
        <begin position="25"/>
        <end position="900"/>
    </location>
</feature>
<comment type="subcellular location">
    <subcellularLocation>
        <location evidence="1 8">Cell outer membrane</location>
        <topology evidence="1 8">Multi-pass membrane protein</topology>
    </subcellularLocation>
</comment>
<reference evidence="14 15" key="1">
    <citation type="submission" date="2024-02" db="EMBL/GenBank/DDBJ databases">
        <title>Distribution and functional of Brevundimonas-related endobacteria within Verticillium dahliae.</title>
        <authorList>
            <person name="Zeng H."/>
        </authorList>
    </citation>
    <scope>NUCLEOTIDE SEQUENCE [LARGE SCALE GENOMIC DNA]</scope>
    <source>
        <strain evidence="14 15">TRM 44200</strain>
    </source>
</reference>
<dbReference type="SUPFAM" id="SSF56935">
    <property type="entry name" value="Porins"/>
    <property type="match status" value="1"/>
</dbReference>
<evidence type="ECO:0000256" key="6">
    <source>
        <dbReference type="ARBA" id="ARBA00023136"/>
    </source>
</evidence>
<dbReference type="EMBL" id="CP146369">
    <property type="protein sequence ID" value="WWT55747.1"/>
    <property type="molecule type" value="Genomic_DNA"/>
</dbReference>
<keyword evidence="11" id="KW-0732">Signal</keyword>
<name>A0ABZ2II82_9CAUL</name>
<dbReference type="Gene3D" id="2.170.130.10">
    <property type="entry name" value="TonB-dependent receptor, plug domain"/>
    <property type="match status" value="1"/>
</dbReference>
<evidence type="ECO:0000256" key="8">
    <source>
        <dbReference type="PROSITE-ProRule" id="PRU01360"/>
    </source>
</evidence>
<feature type="domain" description="TonB-dependent receptor plug" evidence="13">
    <location>
        <begin position="54"/>
        <end position="153"/>
    </location>
</feature>
<evidence type="ECO:0000256" key="9">
    <source>
        <dbReference type="RuleBase" id="RU003357"/>
    </source>
</evidence>
<keyword evidence="5 9" id="KW-0798">TonB box</keyword>
<feature type="signal peptide" evidence="11">
    <location>
        <begin position="1"/>
        <end position="24"/>
    </location>
</feature>
<evidence type="ECO:0000256" key="7">
    <source>
        <dbReference type="ARBA" id="ARBA00023237"/>
    </source>
</evidence>
<evidence type="ECO:0000313" key="15">
    <source>
        <dbReference type="Proteomes" id="UP001363460"/>
    </source>
</evidence>
<dbReference type="InterPro" id="IPR039426">
    <property type="entry name" value="TonB-dep_rcpt-like"/>
</dbReference>
<sequence length="900" mass="97795">MAATALGVLAVALPAVASAQVASASDTGGQDATVVDEIVVTGIRASQQQSIDIKRNAVGVVDSIASEDLGKLPDQNVAESLQRVPGVTIDRNRGEGRFVTVRGFGPKFNAVTVNGRTLATDNNGREFSFDVLPSEIIAGADVYKSPQADINGASIGATINVRTLRPLDQREPFAAAASVGSTWAELADSYSSDASGVLSWRNDDRTLGFALAASYIDQDTRNDEFTIGAGHVFRSSGDSYYSRGGVQGARIGPDVAPFDKVSMPSNLSPFFFERSKQMLGLNASGQYRPQDNLTLTLDAMYVKADITERQTGLAFDFAGGDLVEQVVQGNEAVYQRYVGGFVDQIMQYDTRNVETRQLGFNADWQVTDDLKLSFDVSTSTAERKSDQAPSFTTIRRKGVDLWWDRRGGSPIYEYGFGYPGSNADAAVDPNGLTAHYYIWNSPGRTKDTIDEYRIDGEWAPAGNVTVYAGMGYQNRVKDIYGTSMPFDQQCAYCDSNEALPAELFTPTGMNFFDGRGGDIMHDWLTYDPNALIAYVKGLADRDGKPFEPSVHDPSGSSVVDEKVWTGYLMGQVEADLGGMPLTVNMGVRIEDTSYTSSGASRTVLSAKPNGAGQNIIVLSDVEPISFKGEYTDILPSLNARLSVTDDVIVRFAASRVMTRPTLSDLSPRQSIQTNPGNESIKRGNPDLKPFRATQFEAGVEWYFAPTSLLSFAAFYKNLDSFVSTSTTTERVDEVDFSVTVPSNGDGATIKGVELGYRQVFDNLPAPFDGLGAQASFTYADSDAEYSNAGGVSYGLEGLSKYSYSLVGFYEKGPIQARLAYTWRDEFVAVAVGRNSEPEFFDAYGQLDAGVSYDVTDKVTVFLDALNLTDEEEFLYSVSPDRTKEFRTTGRRVSAGVRMRF</sequence>
<evidence type="ECO:0000259" key="13">
    <source>
        <dbReference type="Pfam" id="PF07715"/>
    </source>
</evidence>
<dbReference type="Pfam" id="PF07715">
    <property type="entry name" value="Plug"/>
    <property type="match status" value="1"/>
</dbReference>
<keyword evidence="7 8" id="KW-0998">Cell outer membrane</keyword>
<dbReference type="InterPro" id="IPR010104">
    <property type="entry name" value="TonB_rcpt_bac"/>
</dbReference>
<keyword evidence="4 8" id="KW-0812">Transmembrane</keyword>
<keyword evidence="14" id="KW-0675">Receptor</keyword>
<keyword evidence="3 8" id="KW-1134">Transmembrane beta strand</keyword>
<feature type="domain" description="TonB-dependent receptor-like beta-barrel" evidence="12">
    <location>
        <begin position="414"/>
        <end position="867"/>
    </location>
</feature>
<dbReference type="InterPro" id="IPR037066">
    <property type="entry name" value="Plug_dom_sf"/>
</dbReference>
<protein>
    <submittedName>
        <fullName evidence="14">TonB-dependent receptor</fullName>
    </submittedName>
</protein>
<evidence type="ECO:0000313" key="14">
    <source>
        <dbReference type="EMBL" id="WWT55747.1"/>
    </source>
</evidence>
<dbReference type="PANTHER" id="PTHR40980:SF3">
    <property type="entry name" value="TONB-DEPENDENT RECEPTOR-LIKE BETA-BARREL DOMAIN-CONTAINING PROTEIN"/>
    <property type="match status" value="1"/>
</dbReference>
<dbReference type="PROSITE" id="PS52016">
    <property type="entry name" value="TONB_DEPENDENT_REC_3"/>
    <property type="match status" value="1"/>
</dbReference>
<dbReference type="Proteomes" id="UP001363460">
    <property type="component" value="Chromosome"/>
</dbReference>
<evidence type="ECO:0000256" key="1">
    <source>
        <dbReference type="ARBA" id="ARBA00004571"/>
    </source>
</evidence>
<dbReference type="RefSeq" id="WP_338578101.1">
    <property type="nucleotide sequence ID" value="NZ_CP146369.1"/>
</dbReference>
<accession>A0ABZ2II82</accession>
<gene>
    <name evidence="14" type="ORF">V8J38_04715</name>
</gene>
<dbReference type="Pfam" id="PF00593">
    <property type="entry name" value="TonB_dep_Rec_b-barrel"/>
    <property type="match status" value="1"/>
</dbReference>
<dbReference type="CDD" id="cd01347">
    <property type="entry name" value="ligand_gated_channel"/>
    <property type="match status" value="1"/>
</dbReference>
<dbReference type="InterPro" id="IPR036942">
    <property type="entry name" value="Beta-barrel_TonB_sf"/>
</dbReference>
<organism evidence="14 15">
    <name type="scientific">Brevundimonas olei</name>
    <dbReference type="NCBI Taxonomy" id="657642"/>
    <lineage>
        <taxon>Bacteria</taxon>
        <taxon>Pseudomonadati</taxon>
        <taxon>Pseudomonadota</taxon>
        <taxon>Alphaproteobacteria</taxon>
        <taxon>Caulobacterales</taxon>
        <taxon>Caulobacteraceae</taxon>
        <taxon>Brevundimonas</taxon>
    </lineage>
</organism>
<evidence type="ECO:0000259" key="12">
    <source>
        <dbReference type="Pfam" id="PF00593"/>
    </source>
</evidence>
<dbReference type="Gene3D" id="2.40.170.20">
    <property type="entry name" value="TonB-dependent receptor, beta-barrel domain"/>
    <property type="match status" value="1"/>
</dbReference>
<dbReference type="InterPro" id="IPR000531">
    <property type="entry name" value="Beta-barrel_TonB"/>
</dbReference>
<comment type="similarity">
    <text evidence="8 9">Belongs to the TonB-dependent receptor family.</text>
</comment>
<evidence type="ECO:0000256" key="4">
    <source>
        <dbReference type="ARBA" id="ARBA00022692"/>
    </source>
</evidence>
<evidence type="ECO:0000256" key="2">
    <source>
        <dbReference type="ARBA" id="ARBA00022448"/>
    </source>
</evidence>
<dbReference type="NCBIfam" id="TIGR01782">
    <property type="entry name" value="TonB-Xanth-Caul"/>
    <property type="match status" value="1"/>
</dbReference>
<evidence type="ECO:0000256" key="3">
    <source>
        <dbReference type="ARBA" id="ARBA00022452"/>
    </source>
</evidence>
<dbReference type="InterPro" id="IPR012910">
    <property type="entry name" value="Plug_dom"/>
</dbReference>
<evidence type="ECO:0000256" key="10">
    <source>
        <dbReference type="SAM" id="MobiDB-lite"/>
    </source>
</evidence>